<dbReference type="InterPro" id="IPR013783">
    <property type="entry name" value="Ig-like_fold"/>
</dbReference>
<dbReference type="Proteomes" id="UP000315369">
    <property type="component" value="Unassembled WGS sequence"/>
</dbReference>
<dbReference type="OrthoDB" id="601499at2"/>
<gene>
    <name evidence="1" type="ORF">FJV41_04370</name>
</gene>
<dbReference type="RefSeq" id="WP_141641133.1">
    <property type="nucleotide sequence ID" value="NZ_VIFM01000011.1"/>
</dbReference>
<dbReference type="AlphaFoldDB" id="A0A540X7B2"/>
<dbReference type="Gene3D" id="2.60.40.10">
    <property type="entry name" value="Immunoglobulins"/>
    <property type="match status" value="1"/>
</dbReference>
<protein>
    <recommendedName>
        <fullName evidence="3">IPT/TIG domain-containing protein</fullName>
    </recommendedName>
</protein>
<evidence type="ECO:0000313" key="1">
    <source>
        <dbReference type="EMBL" id="TQF17171.1"/>
    </source>
</evidence>
<comment type="caution">
    <text evidence="1">The sequence shown here is derived from an EMBL/GenBank/DDBJ whole genome shotgun (WGS) entry which is preliminary data.</text>
</comment>
<evidence type="ECO:0000313" key="2">
    <source>
        <dbReference type="Proteomes" id="UP000315369"/>
    </source>
</evidence>
<sequence>MRPDVTRGWLCLLWVLCCACGPGLQSHPAPVEEPDAGSPPAEVELPFVTLGEVVVSDVEGSEMSMQVLGVGFARFSDVFLNDQRLTTQFVSATELRAVVPSSFVTGATDLFFEVRVARGDPEYGEGARSARIPFTVPAPELTSVTPDSLPSEPEDAVQITVTGKNLVHGSQAIFRGTSYPLTLTSSREGSFLLPPSALKPLATQDPLVIQVSRPRTATTQPLPLTVTSPTPEITGVWPPSLNATDLHHGNAGSATFERIIVSGRQVRSTTVVKWDGIPLPTETYDGKNRVWAQIPLMGRVQAGTVQVTLETPGVHGGRESSSHGLRVKSEPVLHDVSPAWVLTGSEEVRFKLKGEGLGLYTQPVVHWNGHPLEHSFGPDFQGVLTFIVPAALLTQAGTLPVTVTRTFDGAVSAPLFVQVFAQAPAPIAHSLLPSVLSVDDAPGLLYVEGAGFTPQSVILLDGQERTTRLHDPSRVSIELQAADLSTKGVRTVTVSTPAPGGGTTLPLLLAVHAERPMPIINQVSGNNGYPHALAGGGVLRLLVEGQGFGPSSVVRWNGQPLPAQWACWTSGGCTAGPGDRARLWVNVPADLVAQPGVGRVTVFNPGPGGGESPEQFFVLIAAGQPTVYLVPSVVDVGASDASDREVTVLMNVMGPLTQASVLFMNDMVRAFDSPSGLRLSDEEVATPRVHKLQIFTVGSGLSAPAYLRVQGALPPQLRATTPGVVSQGEWAASEERRFFLWGENFFWPSSNFQRVSGTTLDWDDQSQPFVRPPSQGLEGTKLEHVGVRSLKVSRVAEGGGASLPALLNVVSERPVPMLTAVEPMSALKGAPALTLRIKGKGIHSATVLRWKEFRSSLKAVYVLDNEPTHYEATLPAEALATAGGVDVTLETPEPGGGVSLPLHVIVEE</sequence>
<accession>A0A540X7B2</accession>
<keyword evidence="2" id="KW-1185">Reference proteome</keyword>
<organism evidence="1 2">
    <name type="scientific">Myxococcus llanfairpwllgwyngyllgogerychwyrndrobwllllantysiliogogogochensis</name>
    <dbReference type="NCBI Taxonomy" id="2590453"/>
    <lineage>
        <taxon>Bacteria</taxon>
        <taxon>Pseudomonadati</taxon>
        <taxon>Myxococcota</taxon>
        <taxon>Myxococcia</taxon>
        <taxon>Myxococcales</taxon>
        <taxon>Cystobacterineae</taxon>
        <taxon>Myxococcaceae</taxon>
        <taxon>Myxococcus</taxon>
    </lineage>
</organism>
<dbReference type="SUPFAM" id="SSF81296">
    <property type="entry name" value="E set domains"/>
    <property type="match status" value="2"/>
</dbReference>
<dbReference type="EMBL" id="VIFM01000011">
    <property type="protein sequence ID" value="TQF17171.1"/>
    <property type="molecule type" value="Genomic_DNA"/>
</dbReference>
<evidence type="ECO:0008006" key="3">
    <source>
        <dbReference type="Google" id="ProtNLM"/>
    </source>
</evidence>
<proteinExistence type="predicted"/>
<dbReference type="InterPro" id="IPR014756">
    <property type="entry name" value="Ig_E-set"/>
</dbReference>
<name>A0A540X7B2_9BACT</name>
<reference evidence="1 2" key="1">
    <citation type="submission" date="2019-06" db="EMBL/GenBank/DDBJ databases">
        <authorList>
            <person name="Livingstone P."/>
            <person name="Whitworth D."/>
        </authorList>
    </citation>
    <scope>NUCLEOTIDE SEQUENCE [LARGE SCALE GENOMIC DNA]</scope>
    <source>
        <strain evidence="1 2">AM401</strain>
    </source>
</reference>